<dbReference type="SUPFAM" id="SSF52540">
    <property type="entry name" value="P-loop containing nucleoside triphosphate hydrolases"/>
    <property type="match status" value="1"/>
</dbReference>
<comment type="similarity">
    <text evidence="2 9">Belongs to the gluconokinase GntK/GntV family.</text>
</comment>
<dbReference type="CDD" id="cd02021">
    <property type="entry name" value="GntK"/>
    <property type="match status" value="1"/>
</dbReference>
<keyword evidence="6 9" id="KW-0418">Kinase</keyword>
<dbReference type="PANTHER" id="PTHR43442">
    <property type="entry name" value="GLUCONOKINASE-RELATED"/>
    <property type="match status" value="1"/>
</dbReference>
<gene>
    <name evidence="10" type="ORF">D2N39_09135</name>
</gene>
<dbReference type="Proteomes" id="UP000266649">
    <property type="component" value="Unassembled WGS sequence"/>
</dbReference>
<evidence type="ECO:0000313" key="11">
    <source>
        <dbReference type="Proteomes" id="UP000266649"/>
    </source>
</evidence>
<dbReference type="PANTHER" id="PTHR43442:SF3">
    <property type="entry name" value="GLUCONOKINASE-RELATED"/>
    <property type="match status" value="1"/>
</dbReference>
<organism evidence="10 11">
    <name type="scientific">Gemmobacter lutimaris</name>
    <dbReference type="NCBI Taxonomy" id="2306023"/>
    <lineage>
        <taxon>Bacteria</taxon>
        <taxon>Pseudomonadati</taxon>
        <taxon>Pseudomonadota</taxon>
        <taxon>Alphaproteobacteria</taxon>
        <taxon>Rhodobacterales</taxon>
        <taxon>Paracoccaceae</taxon>
        <taxon>Gemmobacter</taxon>
    </lineage>
</organism>
<reference evidence="10 11" key="1">
    <citation type="submission" date="2018-09" db="EMBL/GenBank/DDBJ databases">
        <title>Gemmobacter lutimaris sp. nov., a marine bacterium isolated from tidal flat.</title>
        <authorList>
            <person name="Lee D.W."/>
            <person name="Yoo Y."/>
            <person name="Kim J.-J."/>
            <person name="Kim B.S."/>
        </authorList>
    </citation>
    <scope>NUCLEOTIDE SEQUENCE [LARGE SCALE GENOMIC DNA]</scope>
    <source>
        <strain evidence="10 11">YJ-T1-11</strain>
    </source>
</reference>
<dbReference type="GO" id="GO:0005975">
    <property type="term" value="P:carbohydrate metabolic process"/>
    <property type="evidence" value="ECO:0007669"/>
    <property type="project" value="InterPro"/>
</dbReference>
<dbReference type="AlphaFoldDB" id="A0A398BUC6"/>
<evidence type="ECO:0000256" key="5">
    <source>
        <dbReference type="ARBA" id="ARBA00022741"/>
    </source>
</evidence>
<keyword evidence="11" id="KW-1185">Reference proteome</keyword>
<dbReference type="InterPro" id="IPR006001">
    <property type="entry name" value="Therm_gnt_kin"/>
</dbReference>
<dbReference type="EC" id="2.7.1.12" evidence="3 9"/>
<comment type="catalytic activity">
    <reaction evidence="8 9">
        <text>D-gluconate + ATP = 6-phospho-D-gluconate + ADP + H(+)</text>
        <dbReference type="Rhea" id="RHEA:19433"/>
        <dbReference type="ChEBI" id="CHEBI:15378"/>
        <dbReference type="ChEBI" id="CHEBI:18391"/>
        <dbReference type="ChEBI" id="CHEBI:30616"/>
        <dbReference type="ChEBI" id="CHEBI:58759"/>
        <dbReference type="ChEBI" id="CHEBI:456216"/>
        <dbReference type="EC" id="2.7.1.12"/>
    </reaction>
</comment>
<evidence type="ECO:0000256" key="6">
    <source>
        <dbReference type="ARBA" id="ARBA00022777"/>
    </source>
</evidence>
<dbReference type="InterPro" id="IPR027417">
    <property type="entry name" value="P-loop_NTPase"/>
</dbReference>
<dbReference type="EMBL" id="QXXQ01000004">
    <property type="protein sequence ID" value="RID92068.1"/>
    <property type="molecule type" value="Genomic_DNA"/>
</dbReference>
<evidence type="ECO:0000256" key="4">
    <source>
        <dbReference type="ARBA" id="ARBA00022679"/>
    </source>
</evidence>
<dbReference type="GO" id="GO:0005524">
    <property type="term" value="F:ATP binding"/>
    <property type="evidence" value="ECO:0007669"/>
    <property type="project" value="UniProtKB-KW"/>
</dbReference>
<evidence type="ECO:0000313" key="10">
    <source>
        <dbReference type="EMBL" id="RID92068.1"/>
    </source>
</evidence>
<evidence type="ECO:0000256" key="7">
    <source>
        <dbReference type="ARBA" id="ARBA00022840"/>
    </source>
</evidence>
<dbReference type="GO" id="GO:0005737">
    <property type="term" value="C:cytoplasm"/>
    <property type="evidence" value="ECO:0007669"/>
    <property type="project" value="TreeGrafter"/>
</dbReference>
<accession>A0A398BUC6</accession>
<evidence type="ECO:0000256" key="1">
    <source>
        <dbReference type="ARBA" id="ARBA00004761"/>
    </source>
</evidence>
<dbReference type="GO" id="GO:0046316">
    <property type="term" value="F:gluconokinase activity"/>
    <property type="evidence" value="ECO:0007669"/>
    <property type="project" value="UniProtKB-EC"/>
</dbReference>
<evidence type="ECO:0000256" key="8">
    <source>
        <dbReference type="ARBA" id="ARBA00048090"/>
    </source>
</evidence>
<dbReference type="Pfam" id="PF13671">
    <property type="entry name" value="AAA_33"/>
    <property type="match status" value="1"/>
</dbReference>
<evidence type="ECO:0000256" key="3">
    <source>
        <dbReference type="ARBA" id="ARBA00012054"/>
    </source>
</evidence>
<dbReference type="OrthoDB" id="9795716at2"/>
<keyword evidence="7 9" id="KW-0067">ATP-binding</keyword>
<dbReference type="Gene3D" id="3.40.50.300">
    <property type="entry name" value="P-loop containing nucleotide triphosphate hydrolases"/>
    <property type="match status" value="1"/>
</dbReference>
<protein>
    <recommendedName>
        <fullName evidence="3 9">Gluconokinase</fullName>
        <ecNumber evidence="3 9">2.7.1.12</ecNumber>
    </recommendedName>
</protein>
<evidence type="ECO:0000256" key="2">
    <source>
        <dbReference type="ARBA" id="ARBA00008420"/>
    </source>
</evidence>
<evidence type="ECO:0000256" key="9">
    <source>
        <dbReference type="RuleBase" id="RU363066"/>
    </source>
</evidence>
<dbReference type="RefSeq" id="WP_119134479.1">
    <property type="nucleotide sequence ID" value="NZ_QXXQ01000004.1"/>
</dbReference>
<keyword evidence="5 9" id="KW-0547">Nucleotide-binding</keyword>
<comment type="pathway">
    <text evidence="1">Carbohydrate acid metabolism.</text>
</comment>
<sequence>MAPRIVVMGVSGCGKSRLGAALAGATGLAFRDADDLHPPANIAKMTRGEALTDADRWPWLDACGAALAQGGVLACSALRRAYRDRLRDFAPDLRLIYLTAPEAEITEHLHARQGHFMPPALLASQLAALEPPGVEEHALILRAFRPIGQMVAKARDGLNL</sequence>
<dbReference type="NCBIfam" id="TIGR01313">
    <property type="entry name" value="therm_gnt_kin"/>
    <property type="match status" value="1"/>
</dbReference>
<name>A0A398BUC6_9RHOB</name>
<comment type="caution">
    <text evidence="10">The sequence shown here is derived from an EMBL/GenBank/DDBJ whole genome shotgun (WGS) entry which is preliminary data.</text>
</comment>
<keyword evidence="4 9" id="KW-0808">Transferase</keyword>
<proteinExistence type="inferred from homology"/>